<dbReference type="Pfam" id="PF24560">
    <property type="entry name" value="zf-C2H2_OTU1_C"/>
    <property type="match status" value="1"/>
</dbReference>
<proteinExistence type="predicted"/>
<evidence type="ECO:0000256" key="12">
    <source>
        <dbReference type="SAM" id="MobiDB-lite"/>
    </source>
</evidence>
<feature type="domain" description="OTU" evidence="13">
    <location>
        <begin position="121"/>
        <end position="240"/>
    </location>
</feature>
<dbReference type="EMBL" id="GL988044">
    <property type="protein sequence ID" value="EGS19433.1"/>
    <property type="molecule type" value="Genomic_DNA"/>
</dbReference>
<dbReference type="GeneID" id="18258931"/>
<dbReference type="InterPro" id="IPR003323">
    <property type="entry name" value="OTU_dom"/>
</dbReference>
<keyword evidence="8 11" id="KW-0378">Hydrolase</keyword>
<dbReference type="MEROPS" id="C85.007"/>
<dbReference type="Gene3D" id="3.10.20.90">
    <property type="entry name" value="Phosphatidylinositol 3-kinase Catalytic Subunit, Chain A, domain 1"/>
    <property type="match status" value="1"/>
</dbReference>
<gene>
    <name evidence="14" type="ORF">CTHT_0048930</name>
</gene>
<evidence type="ECO:0000313" key="15">
    <source>
        <dbReference type="Proteomes" id="UP000008066"/>
    </source>
</evidence>
<comment type="function">
    <text evidence="11">Hydrolase that can remove conjugated ubiquitin from proteins and may therefore play an important regulatory role at the level of protein turnover by preventing degradation.</text>
</comment>
<keyword evidence="4" id="KW-0645">Protease</keyword>
<comment type="catalytic activity">
    <reaction evidence="1 11">
        <text>Thiol-dependent hydrolysis of ester, thioester, amide, peptide and isopeptide bonds formed by the C-terminal Gly of ubiquitin (a 76-residue protein attached to proteins as an intracellular targeting signal).</text>
        <dbReference type="EC" id="3.4.19.12"/>
    </reaction>
</comment>
<evidence type="ECO:0000256" key="3">
    <source>
        <dbReference type="ARBA" id="ARBA00022490"/>
    </source>
</evidence>
<dbReference type="FunFam" id="3.90.70.80:FF:000016">
    <property type="entry name" value="Putative ubiquitin thioesterase otu1"/>
    <property type="match status" value="1"/>
</dbReference>
<dbReference type="STRING" id="759272.G0SB53"/>
<evidence type="ECO:0000256" key="4">
    <source>
        <dbReference type="ARBA" id="ARBA00022670"/>
    </source>
</evidence>
<dbReference type="RefSeq" id="XP_006695255.1">
    <property type="nucleotide sequence ID" value="XM_006695192.1"/>
</dbReference>
<keyword evidence="6" id="KW-0863">Zinc-finger</keyword>
<keyword evidence="9 11" id="KW-0788">Thiol protease</keyword>
<dbReference type="GO" id="GO:0005634">
    <property type="term" value="C:nucleus"/>
    <property type="evidence" value="ECO:0007669"/>
    <property type="project" value="TreeGrafter"/>
</dbReference>
<dbReference type="HOGENOM" id="CLU_049327_0_0_1"/>
<dbReference type="Proteomes" id="UP000008066">
    <property type="component" value="Unassembled WGS sequence"/>
</dbReference>
<reference evidence="14 15" key="1">
    <citation type="journal article" date="2011" name="Cell">
        <title>Insight into structure and assembly of the nuclear pore complex by utilizing the genome of a eukaryotic thermophile.</title>
        <authorList>
            <person name="Amlacher S."/>
            <person name="Sarges P."/>
            <person name="Flemming D."/>
            <person name="van Noort V."/>
            <person name="Kunze R."/>
            <person name="Devos D.P."/>
            <person name="Arumugam M."/>
            <person name="Bork P."/>
            <person name="Hurt E."/>
        </authorList>
    </citation>
    <scope>NUCLEOTIDE SEQUENCE [LARGE SCALE GENOMIC DNA]</scope>
    <source>
        <strain evidence="15">DSM 1495 / CBS 144.50 / IMI 039719</strain>
    </source>
</reference>
<dbReference type="PANTHER" id="PTHR13312:SF0">
    <property type="entry name" value="UBIQUITIN THIOESTERASE OTU1"/>
    <property type="match status" value="1"/>
</dbReference>
<dbReference type="GO" id="GO:0004843">
    <property type="term" value="F:cysteine-type deubiquitinase activity"/>
    <property type="evidence" value="ECO:0007669"/>
    <property type="project" value="UniProtKB-UniRule"/>
</dbReference>
<evidence type="ECO:0000256" key="6">
    <source>
        <dbReference type="ARBA" id="ARBA00022771"/>
    </source>
</evidence>
<dbReference type="PROSITE" id="PS50802">
    <property type="entry name" value="OTU"/>
    <property type="match status" value="1"/>
</dbReference>
<dbReference type="GO" id="GO:0030968">
    <property type="term" value="P:endoplasmic reticulum unfolded protein response"/>
    <property type="evidence" value="ECO:0007669"/>
    <property type="project" value="TreeGrafter"/>
</dbReference>
<dbReference type="KEGG" id="cthr:CTHT_0048930"/>
<evidence type="ECO:0000313" key="14">
    <source>
        <dbReference type="EMBL" id="EGS19433.1"/>
    </source>
</evidence>
<dbReference type="OrthoDB" id="65596at2759"/>
<dbReference type="GO" id="GO:0008270">
    <property type="term" value="F:zinc ion binding"/>
    <property type="evidence" value="ECO:0007669"/>
    <property type="project" value="UniProtKB-KW"/>
</dbReference>
<dbReference type="Pfam" id="PF21403">
    <property type="entry name" value="OTU1_UBXL"/>
    <property type="match status" value="1"/>
</dbReference>
<name>G0SB53_CHATD</name>
<evidence type="ECO:0000256" key="2">
    <source>
        <dbReference type="ARBA" id="ARBA00004496"/>
    </source>
</evidence>
<protein>
    <recommendedName>
        <fullName evidence="11">Ubiquitin thioesterase OTU</fullName>
        <ecNumber evidence="11">3.4.19.12</ecNumber>
    </recommendedName>
</protein>
<dbReference type="eggNOG" id="KOG3288">
    <property type="taxonomic scope" value="Eukaryota"/>
</dbReference>
<dbReference type="InterPro" id="IPR038765">
    <property type="entry name" value="Papain-like_cys_pep_sf"/>
</dbReference>
<dbReference type="GO" id="GO:0036503">
    <property type="term" value="P:ERAD pathway"/>
    <property type="evidence" value="ECO:0007669"/>
    <property type="project" value="TreeGrafter"/>
</dbReference>
<dbReference type="GO" id="GO:0005829">
    <property type="term" value="C:cytosol"/>
    <property type="evidence" value="ECO:0007669"/>
    <property type="project" value="TreeGrafter"/>
</dbReference>
<keyword evidence="7 11" id="KW-0833">Ubl conjugation pathway</keyword>
<dbReference type="CDD" id="cd22745">
    <property type="entry name" value="OTU_OTU1"/>
    <property type="match status" value="1"/>
</dbReference>
<dbReference type="InterPro" id="IPR057766">
    <property type="entry name" value="Znf-C2H2_OTU1-like_C"/>
</dbReference>
<feature type="region of interest" description="Disordered" evidence="12">
    <location>
        <begin position="78"/>
        <end position="112"/>
    </location>
</feature>
<evidence type="ECO:0000256" key="10">
    <source>
        <dbReference type="ARBA" id="ARBA00022833"/>
    </source>
</evidence>
<organism evidence="15">
    <name type="scientific">Chaetomium thermophilum (strain DSM 1495 / CBS 144.50 / IMI 039719)</name>
    <name type="common">Thermochaetoides thermophila</name>
    <dbReference type="NCBI Taxonomy" id="759272"/>
    <lineage>
        <taxon>Eukaryota</taxon>
        <taxon>Fungi</taxon>
        <taxon>Dikarya</taxon>
        <taxon>Ascomycota</taxon>
        <taxon>Pezizomycotina</taxon>
        <taxon>Sordariomycetes</taxon>
        <taxon>Sordariomycetidae</taxon>
        <taxon>Sordariales</taxon>
        <taxon>Chaetomiaceae</taxon>
        <taxon>Thermochaetoides</taxon>
    </lineage>
</organism>
<dbReference type="InterPro" id="IPR048857">
    <property type="entry name" value="OTU1_Ubl"/>
</dbReference>
<keyword evidence="15" id="KW-1185">Reference proteome</keyword>
<dbReference type="AlphaFoldDB" id="G0SB53"/>
<evidence type="ECO:0000256" key="7">
    <source>
        <dbReference type="ARBA" id="ARBA00022786"/>
    </source>
</evidence>
<evidence type="ECO:0000256" key="8">
    <source>
        <dbReference type="ARBA" id="ARBA00022801"/>
    </source>
</evidence>
<keyword evidence="5" id="KW-0479">Metal-binding</keyword>
<keyword evidence="10" id="KW-0862">Zinc</keyword>
<evidence type="ECO:0000256" key="11">
    <source>
        <dbReference type="RuleBase" id="RU367104"/>
    </source>
</evidence>
<sequence length="319" mass="36003">MLIQISLRAPNGQSRIQIDDQSTLKDLIEIITKKTGLKGFSLKYGYPPKDLDITPSALEESIQNMKLRGETIVVVPLETRPSSPVSQPAPKSPSRQPETFAPKSVEPDETSVEWPERGGHLILRVMPDDNSCLFTAFGGAMKIDNPSRRLRDEVANYILDHPVEYNKAILGDPPLVYTNRMRQMDTWGGAIELSVLSKIYGVEIASIDVKTLRVDRFGEGNPNRVILVYSGIHYDRIAFCIDLSLPVEWDVTQWSSEDNEVIEKARGLCQRLQSMHYYTDTTDFVICCEECNWIGQGAKDAQKHMNETKHASFKEMSIQ</sequence>
<comment type="subcellular location">
    <subcellularLocation>
        <location evidence="2 11">Cytoplasm</location>
    </subcellularLocation>
</comment>
<dbReference type="PANTHER" id="PTHR13312">
    <property type="entry name" value="HIV-INDUCED PROTEIN-7-LIKE PROTEASE"/>
    <property type="match status" value="1"/>
</dbReference>
<dbReference type="OMA" id="TRCILVY"/>
<dbReference type="Pfam" id="PF02338">
    <property type="entry name" value="OTU"/>
    <property type="match status" value="1"/>
</dbReference>
<dbReference type="GO" id="GO:0016579">
    <property type="term" value="P:protein deubiquitination"/>
    <property type="evidence" value="ECO:0007669"/>
    <property type="project" value="TreeGrafter"/>
</dbReference>
<accession>G0SB53</accession>
<dbReference type="SUPFAM" id="SSF54001">
    <property type="entry name" value="Cysteine proteinases"/>
    <property type="match status" value="1"/>
</dbReference>
<dbReference type="EC" id="3.4.19.12" evidence="11"/>
<dbReference type="Gene3D" id="3.90.70.80">
    <property type="match status" value="1"/>
</dbReference>
<evidence type="ECO:0000256" key="5">
    <source>
        <dbReference type="ARBA" id="ARBA00022723"/>
    </source>
</evidence>
<evidence type="ECO:0000259" key="13">
    <source>
        <dbReference type="PROSITE" id="PS50802"/>
    </source>
</evidence>
<evidence type="ECO:0000256" key="1">
    <source>
        <dbReference type="ARBA" id="ARBA00000707"/>
    </source>
</evidence>
<keyword evidence="3 11" id="KW-0963">Cytoplasm</keyword>
<evidence type="ECO:0000256" key="9">
    <source>
        <dbReference type="ARBA" id="ARBA00022807"/>
    </source>
</evidence>